<gene>
    <name evidence="1" type="ORF">GE061_013424</name>
</gene>
<organism evidence="1 2">
    <name type="scientific">Apolygus lucorum</name>
    <name type="common">Small green plant bug</name>
    <name type="synonym">Lygocoris lucorum</name>
    <dbReference type="NCBI Taxonomy" id="248454"/>
    <lineage>
        <taxon>Eukaryota</taxon>
        <taxon>Metazoa</taxon>
        <taxon>Ecdysozoa</taxon>
        <taxon>Arthropoda</taxon>
        <taxon>Hexapoda</taxon>
        <taxon>Insecta</taxon>
        <taxon>Pterygota</taxon>
        <taxon>Neoptera</taxon>
        <taxon>Paraneoptera</taxon>
        <taxon>Hemiptera</taxon>
        <taxon>Heteroptera</taxon>
        <taxon>Panheteroptera</taxon>
        <taxon>Cimicomorpha</taxon>
        <taxon>Miridae</taxon>
        <taxon>Mirini</taxon>
        <taxon>Apolygus</taxon>
    </lineage>
</organism>
<evidence type="ECO:0000313" key="1">
    <source>
        <dbReference type="EMBL" id="KAF6210320.1"/>
    </source>
</evidence>
<dbReference type="Proteomes" id="UP000466442">
    <property type="component" value="Linkage Group LG5"/>
</dbReference>
<name>A0A6A4K0T5_APOLU</name>
<accession>A0A6A4K0T5</accession>
<proteinExistence type="predicted"/>
<reference evidence="1" key="1">
    <citation type="journal article" date="2021" name="Mol. Ecol. Resour.">
        <title>Apolygus lucorum genome provides insights into omnivorousness and mesophyll feeding.</title>
        <authorList>
            <person name="Liu Y."/>
            <person name="Liu H."/>
            <person name="Wang H."/>
            <person name="Huang T."/>
            <person name="Liu B."/>
            <person name="Yang B."/>
            <person name="Yin L."/>
            <person name="Li B."/>
            <person name="Zhang Y."/>
            <person name="Zhang S."/>
            <person name="Jiang F."/>
            <person name="Zhang X."/>
            <person name="Ren Y."/>
            <person name="Wang B."/>
            <person name="Wang S."/>
            <person name="Lu Y."/>
            <person name="Wu K."/>
            <person name="Fan W."/>
            <person name="Wang G."/>
        </authorList>
    </citation>
    <scope>NUCLEOTIDE SEQUENCE</scope>
    <source>
        <strain evidence="1">12Hb</strain>
    </source>
</reference>
<dbReference type="EMBL" id="WIXP02000005">
    <property type="protein sequence ID" value="KAF6210320.1"/>
    <property type="molecule type" value="Genomic_DNA"/>
</dbReference>
<keyword evidence="2" id="KW-1185">Reference proteome</keyword>
<evidence type="ECO:0000313" key="2">
    <source>
        <dbReference type="Proteomes" id="UP000466442"/>
    </source>
</evidence>
<comment type="caution">
    <text evidence="1">The sequence shown here is derived from an EMBL/GenBank/DDBJ whole genome shotgun (WGS) entry which is preliminary data.</text>
</comment>
<sequence>MIFIPDVNPKLWFFLPFLSTFDGILNEGVKNRHCKRLITSQPNSGLTNQVKDAANLLEFHADNIYINPKEVKIPVLDYFGNWIVVSENLLSLPEEIATALISQEMALTTRSTVLILFMAAIRWAGLGYLLVTSFGNNEICEVFGFDNSPYPYVPMYLAYAYIWPVFSQSLNRVQCLVHSWKVLQADTVVHKAITTLGTNALKMVAGKAEMFPIFDTWYSQLMRGYPTVARRLKNLNAHD</sequence>
<dbReference type="AlphaFoldDB" id="A0A6A4K0T5"/>
<protein>
    <submittedName>
        <fullName evidence="1">Uncharacterized protein</fullName>
    </submittedName>
</protein>